<reference evidence="3" key="1">
    <citation type="submission" date="2016-10" db="EMBL/GenBank/DDBJ databases">
        <authorList>
            <person name="Varghese N."/>
            <person name="Submissions S."/>
        </authorList>
    </citation>
    <scope>NUCLEOTIDE SEQUENCE [LARGE SCALE GENOMIC DNA]</scope>
    <source>
        <strain evidence="3">IBRC-M 10760</strain>
    </source>
</reference>
<accession>A0A1G7TC06</accession>
<proteinExistence type="predicted"/>
<dbReference type="InterPro" id="IPR054203">
    <property type="entry name" value="DUF6908"/>
</dbReference>
<dbReference type="Pfam" id="PF21849">
    <property type="entry name" value="DUF6908"/>
    <property type="match status" value="1"/>
</dbReference>
<dbReference type="STRING" id="660518.SAMN05216218_12442"/>
<dbReference type="AlphaFoldDB" id="A0A1G7TC06"/>
<name>A0A1G7TC06_9EURY</name>
<gene>
    <name evidence="2" type="ORF">SAMN05216218_12442</name>
</gene>
<keyword evidence="3" id="KW-1185">Reference proteome</keyword>
<dbReference type="Proteomes" id="UP000199076">
    <property type="component" value="Unassembled WGS sequence"/>
</dbReference>
<protein>
    <recommendedName>
        <fullName evidence="1">DUF6908 domain-containing protein</fullName>
    </recommendedName>
</protein>
<evidence type="ECO:0000313" key="3">
    <source>
        <dbReference type="Proteomes" id="UP000199076"/>
    </source>
</evidence>
<sequence>MQIELDTFPMSSVIAVLKDAGFETLNEIDNGGSISVEHDAEYQDDLVVSKLSDRQLSVAHTYSQRGDIMHDPELVFQHTGDGWVVIMYRQDPRFKRVDKSGLAMDEFVSDWDHRLKEQGYVDAKPEVL</sequence>
<evidence type="ECO:0000313" key="2">
    <source>
        <dbReference type="EMBL" id="SDG32907.1"/>
    </source>
</evidence>
<feature type="domain" description="DUF6908" evidence="1">
    <location>
        <begin position="24"/>
        <end position="121"/>
    </location>
</feature>
<dbReference type="EMBL" id="FNBK01000024">
    <property type="protein sequence ID" value="SDG32907.1"/>
    <property type="molecule type" value="Genomic_DNA"/>
</dbReference>
<evidence type="ECO:0000259" key="1">
    <source>
        <dbReference type="Pfam" id="PF21849"/>
    </source>
</evidence>
<organism evidence="2 3">
    <name type="scientific">Halorientalis regularis</name>
    <dbReference type="NCBI Taxonomy" id="660518"/>
    <lineage>
        <taxon>Archaea</taxon>
        <taxon>Methanobacteriati</taxon>
        <taxon>Methanobacteriota</taxon>
        <taxon>Stenosarchaea group</taxon>
        <taxon>Halobacteria</taxon>
        <taxon>Halobacteriales</taxon>
        <taxon>Haloarculaceae</taxon>
        <taxon>Halorientalis</taxon>
    </lineage>
</organism>